<evidence type="ECO:0000313" key="1">
    <source>
        <dbReference type="EMBL" id="WNY24364.1"/>
    </source>
</evidence>
<protein>
    <submittedName>
        <fullName evidence="1">Uncharacterized protein</fullName>
    </submittedName>
</protein>
<proteinExistence type="predicted"/>
<accession>A0AA96ZTB9</accession>
<sequence length="89" mass="10089">MRNKIKTADGFEKQNEKRGMSFEKIKQKWSGSRAPAAPKITKLGFGLAPRLNSSERVHRIHICRALCRINAGNHADNNRYDESADNHAE</sequence>
<gene>
    <name evidence="1" type="ORF">MmiHf6_16950</name>
</gene>
<organism evidence="1 2">
    <name type="scientific">Methanimicrococcus hongohii</name>
    <dbReference type="NCBI Taxonomy" id="3028295"/>
    <lineage>
        <taxon>Archaea</taxon>
        <taxon>Methanobacteriati</taxon>
        <taxon>Methanobacteriota</taxon>
        <taxon>Stenosarchaea group</taxon>
        <taxon>Methanomicrobia</taxon>
        <taxon>Methanosarcinales</taxon>
        <taxon>Methanosarcinaceae</taxon>
        <taxon>Methanimicrococcus</taxon>
    </lineage>
</organism>
<dbReference type="KEGG" id="mehf:MmiHf6_16950"/>
<keyword evidence="2" id="KW-1185">Reference proteome</keyword>
<reference evidence="1 2" key="1">
    <citation type="submission" date="2023-07" db="EMBL/GenBank/DDBJ databases">
        <title>Closed genoem sequence of Methanomicrococcus sp. Hf6.</title>
        <authorList>
            <person name="Poehlein A."/>
            <person name="Protasov E."/>
            <person name="Platt K."/>
            <person name="Reeh H."/>
            <person name="Daniel R."/>
            <person name="Brune A."/>
        </authorList>
    </citation>
    <scope>NUCLEOTIDE SEQUENCE [LARGE SCALE GENOMIC DNA]</scope>
    <source>
        <strain evidence="1 2">Hf6</strain>
    </source>
</reference>
<evidence type="ECO:0000313" key="2">
    <source>
        <dbReference type="Proteomes" id="UP001302978"/>
    </source>
</evidence>
<dbReference type="Proteomes" id="UP001302978">
    <property type="component" value="Chromosome"/>
</dbReference>
<dbReference type="EMBL" id="CP131059">
    <property type="protein sequence ID" value="WNY24364.1"/>
    <property type="molecule type" value="Genomic_DNA"/>
</dbReference>
<name>A0AA96ZTB9_9EURY</name>
<dbReference type="AlphaFoldDB" id="A0AA96ZTB9"/>